<evidence type="ECO:0008006" key="3">
    <source>
        <dbReference type="Google" id="ProtNLM"/>
    </source>
</evidence>
<proteinExistence type="predicted"/>
<keyword evidence="2" id="KW-1185">Reference proteome</keyword>
<dbReference type="AlphaFoldDB" id="A0A4V2XWD0"/>
<dbReference type="EMBL" id="SMKL01000050">
    <property type="protein sequence ID" value="TDC48795.1"/>
    <property type="molecule type" value="Genomic_DNA"/>
</dbReference>
<dbReference type="Proteomes" id="UP000295621">
    <property type="component" value="Unassembled WGS sequence"/>
</dbReference>
<dbReference type="RefSeq" id="WP_203417033.1">
    <property type="nucleotide sequence ID" value="NZ_SMKL01000050.1"/>
</dbReference>
<sequence length="311" mass="33188">MALALLSFGPEALLVRERATSCLPGTLWNGAFCEEDGEPPGDIETGCDQGDPALVNVPCEIDGFVFDAGLDRYLMPLAPVSNERYRPPDGDLSYLGYWAGPADQGWMFEWRKLAASWSVGSFAWGDRGLMWLAEGPWEQPVIVVDPEVVAQQILDGMSFEALEVGLAPRPLETDPQSMGLVGAPVWMWVTNAGPTTWGPVQEAATVGGVSVTVTAEVENVTWDMGDGHTVTCAEPGDPYRPSLGVRPSPTCGHSYTQTSAGQPGTAYTVTATANWTATWTASTGAEGTLEPPEPTAVARVRIGERQVIETS</sequence>
<reference evidence="1 2" key="1">
    <citation type="submission" date="2019-02" db="EMBL/GenBank/DDBJ databases">
        <title>Draft genome sequences of novel Actinobacteria.</title>
        <authorList>
            <person name="Sahin N."/>
            <person name="Ay H."/>
            <person name="Saygin H."/>
        </authorList>
    </citation>
    <scope>NUCLEOTIDE SEQUENCE [LARGE SCALE GENOMIC DNA]</scope>
    <source>
        <strain evidence="1 2">KC603</strain>
    </source>
</reference>
<name>A0A4V2XWD0_9ACTN</name>
<protein>
    <recommendedName>
        <fullName evidence="3">ATP/GTP-binding protein</fullName>
    </recommendedName>
</protein>
<evidence type="ECO:0000313" key="1">
    <source>
        <dbReference type="EMBL" id="TDC48795.1"/>
    </source>
</evidence>
<evidence type="ECO:0000313" key="2">
    <source>
        <dbReference type="Proteomes" id="UP000295621"/>
    </source>
</evidence>
<organism evidence="1 2">
    <name type="scientific">Jiangella ureilytica</name>
    <dbReference type="NCBI Taxonomy" id="2530374"/>
    <lineage>
        <taxon>Bacteria</taxon>
        <taxon>Bacillati</taxon>
        <taxon>Actinomycetota</taxon>
        <taxon>Actinomycetes</taxon>
        <taxon>Jiangellales</taxon>
        <taxon>Jiangellaceae</taxon>
        <taxon>Jiangella</taxon>
    </lineage>
</organism>
<gene>
    <name evidence="1" type="ORF">E1212_20120</name>
</gene>
<accession>A0A4V2XWD0</accession>
<comment type="caution">
    <text evidence="1">The sequence shown here is derived from an EMBL/GenBank/DDBJ whole genome shotgun (WGS) entry which is preliminary data.</text>
</comment>